<protein>
    <recommendedName>
        <fullName evidence="4">Integral membrane protein</fullName>
    </recommendedName>
</protein>
<keyword evidence="1" id="KW-0472">Membrane</keyword>
<feature type="transmembrane region" description="Helical" evidence="1">
    <location>
        <begin position="134"/>
        <end position="152"/>
    </location>
</feature>
<dbReference type="Proteomes" id="UP000617979">
    <property type="component" value="Unassembled WGS sequence"/>
</dbReference>
<keyword evidence="3" id="KW-1185">Reference proteome</keyword>
<gene>
    <name evidence="2" type="ORF">GCM10007416_06860</name>
</gene>
<feature type="transmembrane region" description="Helical" evidence="1">
    <location>
        <begin position="70"/>
        <end position="87"/>
    </location>
</feature>
<feature type="transmembrane region" description="Helical" evidence="1">
    <location>
        <begin position="12"/>
        <end position="31"/>
    </location>
</feature>
<keyword evidence="1" id="KW-1133">Transmembrane helix</keyword>
<evidence type="ECO:0000256" key="1">
    <source>
        <dbReference type="SAM" id="Phobius"/>
    </source>
</evidence>
<dbReference type="EMBL" id="BMEX01000002">
    <property type="protein sequence ID" value="GGA36565.1"/>
    <property type="molecule type" value="Genomic_DNA"/>
</dbReference>
<organism evidence="2 3">
    <name type="scientific">Kroppenstedtia guangzhouensis</name>
    <dbReference type="NCBI Taxonomy" id="1274356"/>
    <lineage>
        <taxon>Bacteria</taxon>
        <taxon>Bacillati</taxon>
        <taxon>Bacillota</taxon>
        <taxon>Bacilli</taxon>
        <taxon>Bacillales</taxon>
        <taxon>Thermoactinomycetaceae</taxon>
        <taxon>Kroppenstedtia</taxon>
    </lineage>
</organism>
<reference evidence="3" key="1">
    <citation type="journal article" date="2019" name="Int. J. Syst. Evol. Microbiol.">
        <title>The Global Catalogue of Microorganisms (GCM) 10K type strain sequencing project: providing services to taxonomists for standard genome sequencing and annotation.</title>
        <authorList>
            <consortium name="The Broad Institute Genomics Platform"/>
            <consortium name="The Broad Institute Genome Sequencing Center for Infectious Disease"/>
            <person name="Wu L."/>
            <person name="Ma J."/>
        </authorList>
    </citation>
    <scope>NUCLEOTIDE SEQUENCE [LARGE SCALE GENOMIC DNA]</scope>
    <source>
        <strain evidence="3">CGMCC 1.12404</strain>
    </source>
</reference>
<feature type="transmembrane region" description="Helical" evidence="1">
    <location>
        <begin position="185"/>
        <end position="203"/>
    </location>
</feature>
<evidence type="ECO:0000313" key="3">
    <source>
        <dbReference type="Proteomes" id="UP000617979"/>
    </source>
</evidence>
<sequence>MVTEFVLDHKWYFFIAGEVIFWGSLIGFLLLRYAFNLIKLSKYLIFLWLLSDLWLATIGVLDYMRTGHLNQFQIIIGIALIYALTAGKKDFKRLDRWIQRKVAVWKGEEPPKSDDKPERRLYGKEHAKSERKKFYVHFFLFVAAHFAFALFFDYVPSEVVKWLRHLDVNFSLNDESESISRISAIWVKVLIIDFIWSFSYTIWPKKEKKG</sequence>
<feature type="transmembrane region" description="Helical" evidence="1">
    <location>
        <begin position="43"/>
        <end position="64"/>
    </location>
</feature>
<name>A0ABQ1G4P7_9BACL</name>
<accession>A0ABQ1G4P7</accession>
<keyword evidence="1" id="KW-0812">Transmembrane</keyword>
<evidence type="ECO:0008006" key="4">
    <source>
        <dbReference type="Google" id="ProtNLM"/>
    </source>
</evidence>
<comment type="caution">
    <text evidence="2">The sequence shown here is derived from an EMBL/GenBank/DDBJ whole genome shotgun (WGS) entry which is preliminary data.</text>
</comment>
<evidence type="ECO:0000313" key="2">
    <source>
        <dbReference type="EMBL" id="GGA36565.1"/>
    </source>
</evidence>
<proteinExistence type="predicted"/>